<sequence>MSDDETRRWIKTGIPFIIRSYASNGDGHSVTADGYILYADGTVSIRIVNPGPPPDYIVYAFSSGGRGTYHFDYPNSAGKTFTWKSTIVCDGWQKRLGLSKWSWINFDGSYERGWFSKNGNWYWFDSSGYMVANNWVKLDGKWYHLGASGAMDTGWYKSSSSGRWYYLGEDGAACTGWQFLNNRWFVFDSDGVMYEGWYQEGSTWYYLRTAPNVPSGGPEGSMLCSGTWTIDGKSYRFDSSGACLNP</sequence>
<feature type="repeat" description="Cell wall-binding" evidence="2">
    <location>
        <begin position="132"/>
        <end position="151"/>
    </location>
</feature>
<keyword evidence="1" id="KW-0677">Repeat</keyword>
<evidence type="ECO:0000256" key="2">
    <source>
        <dbReference type="PROSITE-ProRule" id="PRU00591"/>
    </source>
</evidence>
<name>A0A7C9JNM5_9BACT</name>
<evidence type="ECO:0008006" key="4">
    <source>
        <dbReference type="Google" id="ProtNLM"/>
    </source>
</evidence>
<protein>
    <recommendedName>
        <fullName evidence="4">N-acetylmuramoyl-L-alanine amidase family protein</fullName>
    </recommendedName>
</protein>
<dbReference type="InterPro" id="IPR018337">
    <property type="entry name" value="Cell_wall/Cho-bd_repeat"/>
</dbReference>
<gene>
    <name evidence="3" type="ORF">D1639_07305</name>
</gene>
<dbReference type="Gene3D" id="2.10.270.10">
    <property type="entry name" value="Cholin Binding"/>
    <property type="match status" value="1"/>
</dbReference>
<evidence type="ECO:0000256" key="1">
    <source>
        <dbReference type="ARBA" id="ARBA00022737"/>
    </source>
</evidence>
<reference evidence="3" key="1">
    <citation type="submission" date="2018-08" db="EMBL/GenBank/DDBJ databases">
        <title>Murine metabolic-syndrome-specific gut microbial biobank.</title>
        <authorList>
            <person name="Liu C."/>
        </authorList>
    </citation>
    <scope>NUCLEOTIDE SEQUENCE [LARGE SCALE GENOMIC DNA]</scope>
    <source>
        <strain evidence="3">Z82</strain>
    </source>
</reference>
<dbReference type="EMBL" id="QWKH01000049">
    <property type="protein sequence ID" value="NBI34838.1"/>
    <property type="molecule type" value="Genomic_DNA"/>
</dbReference>
<accession>A0A7C9JNM5</accession>
<feature type="repeat" description="Cell wall-binding" evidence="2">
    <location>
        <begin position="174"/>
        <end position="193"/>
    </location>
</feature>
<proteinExistence type="predicted"/>
<dbReference type="Pfam" id="PF01473">
    <property type="entry name" value="Choline_bind_1"/>
    <property type="match status" value="3"/>
</dbReference>
<dbReference type="Gene3D" id="2.10.270.20">
    <property type="match status" value="1"/>
</dbReference>
<organism evidence="3">
    <name type="scientific">Muribaculaceae bacterium Z82</name>
    <dbReference type="NCBI Taxonomy" id="2304548"/>
    <lineage>
        <taxon>Bacteria</taxon>
        <taxon>Pseudomonadati</taxon>
        <taxon>Bacteroidota</taxon>
        <taxon>Bacteroidia</taxon>
        <taxon>Bacteroidales</taxon>
        <taxon>Muribaculaceae</taxon>
    </lineage>
</organism>
<evidence type="ECO:0000313" key="3">
    <source>
        <dbReference type="EMBL" id="NBI34838.1"/>
    </source>
</evidence>
<dbReference type="Pfam" id="PF19127">
    <property type="entry name" value="Choline_bind_3"/>
    <property type="match status" value="1"/>
</dbReference>
<comment type="caution">
    <text evidence="3">The sequence shown here is derived from an EMBL/GenBank/DDBJ whole genome shotgun (WGS) entry which is preliminary data.</text>
</comment>
<dbReference type="AlphaFoldDB" id="A0A7C9JNM5"/>
<feature type="repeat" description="Cell wall-binding" evidence="2">
    <location>
        <begin position="111"/>
        <end position="130"/>
    </location>
</feature>
<dbReference type="PROSITE" id="PS51170">
    <property type="entry name" value="CW"/>
    <property type="match status" value="3"/>
</dbReference>
<dbReference type="SUPFAM" id="SSF69360">
    <property type="entry name" value="Cell wall binding repeat"/>
    <property type="match status" value="1"/>
</dbReference>